<sequence>MYEAFCTALIPCHNSPQGFIQDAYTFQPPHLKSISSKGNAYKT</sequence>
<dbReference type="Proteomes" id="UP000789342">
    <property type="component" value="Unassembled WGS sequence"/>
</dbReference>
<feature type="non-terminal residue" evidence="1">
    <location>
        <position position="43"/>
    </location>
</feature>
<evidence type="ECO:0000313" key="2">
    <source>
        <dbReference type="Proteomes" id="UP000789342"/>
    </source>
</evidence>
<gene>
    <name evidence="1" type="ORF">AMORRO_LOCUS17274</name>
</gene>
<proteinExistence type="predicted"/>
<comment type="caution">
    <text evidence="1">The sequence shown here is derived from an EMBL/GenBank/DDBJ whole genome shotgun (WGS) entry which is preliminary data.</text>
</comment>
<evidence type="ECO:0000313" key="1">
    <source>
        <dbReference type="EMBL" id="CAG8780466.1"/>
    </source>
</evidence>
<reference evidence="1" key="1">
    <citation type="submission" date="2021-06" db="EMBL/GenBank/DDBJ databases">
        <authorList>
            <person name="Kallberg Y."/>
            <person name="Tangrot J."/>
            <person name="Rosling A."/>
        </authorList>
    </citation>
    <scope>NUCLEOTIDE SEQUENCE</scope>
    <source>
        <strain evidence="1">CL551</strain>
    </source>
</reference>
<keyword evidence="2" id="KW-1185">Reference proteome</keyword>
<name>A0A9N9JG01_9GLOM</name>
<dbReference type="AlphaFoldDB" id="A0A9N9JG01"/>
<organism evidence="1 2">
    <name type="scientific">Acaulospora morrowiae</name>
    <dbReference type="NCBI Taxonomy" id="94023"/>
    <lineage>
        <taxon>Eukaryota</taxon>
        <taxon>Fungi</taxon>
        <taxon>Fungi incertae sedis</taxon>
        <taxon>Mucoromycota</taxon>
        <taxon>Glomeromycotina</taxon>
        <taxon>Glomeromycetes</taxon>
        <taxon>Diversisporales</taxon>
        <taxon>Acaulosporaceae</taxon>
        <taxon>Acaulospora</taxon>
    </lineage>
</organism>
<dbReference type="EMBL" id="CAJVPV010052240">
    <property type="protein sequence ID" value="CAG8780466.1"/>
    <property type="molecule type" value="Genomic_DNA"/>
</dbReference>
<protein>
    <submittedName>
        <fullName evidence="1">9048_t:CDS:1</fullName>
    </submittedName>
</protein>
<accession>A0A9N9JG01</accession>